<dbReference type="EMBL" id="JACXXH010000007">
    <property type="protein sequence ID" value="MBD3864313.1"/>
    <property type="molecule type" value="Genomic_DNA"/>
</dbReference>
<dbReference type="Pfam" id="PF13630">
    <property type="entry name" value="SdpI"/>
    <property type="match status" value="1"/>
</dbReference>
<evidence type="ECO:0000313" key="3">
    <source>
        <dbReference type="EMBL" id="MBD3864313.1"/>
    </source>
</evidence>
<gene>
    <name evidence="3" type="ORF">IEG06_12715</name>
</gene>
<name>A0ABR8LVV6_9FLAO</name>
<keyword evidence="1" id="KW-1133">Transmembrane helix</keyword>
<dbReference type="RefSeq" id="WP_191101604.1">
    <property type="nucleotide sequence ID" value="NZ_JACXXH010000007.1"/>
</dbReference>
<dbReference type="Proteomes" id="UP000627521">
    <property type="component" value="Unassembled WGS sequence"/>
</dbReference>
<feature type="transmembrane region" description="Helical" evidence="1">
    <location>
        <begin position="116"/>
        <end position="135"/>
    </location>
</feature>
<reference evidence="3 4" key="1">
    <citation type="submission" date="2020-09" db="EMBL/GenBank/DDBJ databases">
        <title>Bacillus nautilus sp. nov., Chryseoglobus crepusculi sp. nov, and Psychrobacter noctis sp. nov., isolated from deep-sea sponges from the equatorial Atlantic.</title>
        <authorList>
            <person name="Stennett H.L."/>
            <person name="Williams S.E."/>
        </authorList>
    </citation>
    <scope>NUCLEOTIDE SEQUENCE [LARGE SCALE GENOMIC DNA]</scope>
    <source>
        <strain evidence="3 4">28M-24</strain>
    </source>
</reference>
<dbReference type="InterPro" id="IPR026272">
    <property type="entry name" value="SdpI"/>
</dbReference>
<dbReference type="PIRSF" id="PIRSF038959">
    <property type="entry name" value="SdpI"/>
    <property type="match status" value="1"/>
</dbReference>
<feature type="transmembrane region" description="Helical" evidence="1">
    <location>
        <begin position="165"/>
        <end position="182"/>
    </location>
</feature>
<dbReference type="PANTHER" id="PTHR37810">
    <property type="entry name" value="IMMUNITY PROTEIN SDPI"/>
    <property type="match status" value="1"/>
</dbReference>
<proteinExistence type="predicted"/>
<evidence type="ECO:0000259" key="2">
    <source>
        <dbReference type="Pfam" id="PF07853"/>
    </source>
</evidence>
<dbReference type="InterPro" id="IPR025962">
    <property type="entry name" value="SdpI/YhfL"/>
</dbReference>
<protein>
    <submittedName>
        <fullName evidence="3">SdpI family protein</fullName>
    </submittedName>
</protein>
<keyword evidence="1" id="KW-0812">Transmembrane</keyword>
<comment type="caution">
    <text evidence="3">The sequence shown here is derived from an EMBL/GenBank/DDBJ whole genome shotgun (WGS) entry which is preliminary data.</text>
</comment>
<keyword evidence="4" id="KW-1185">Reference proteome</keyword>
<dbReference type="PANTHER" id="PTHR37810:SF5">
    <property type="entry name" value="IMMUNITY PROTEIN SDPI"/>
    <property type="match status" value="1"/>
</dbReference>
<sequence>MNLKKEFPYIILMALPFIYLAYIWNTLPETVPTHWNASGEIDGYGSKNTLLIIPFMLPVLVYIIMTIAPKIDPKNKIATMGKKYEQLKFFLVLFMSVLALFIIYSSKTQSLSSPNIIYILLGLLFAGLGNFMKTVKPNYFIGIKTPWTLENETVWKKTHLLGGKIWFVGGLLIVCMSLIFTAQTAATLFVIIAVLITIIPLVHSYIEFKKIK</sequence>
<dbReference type="Pfam" id="PF07853">
    <property type="entry name" value="DUF1648"/>
    <property type="match status" value="1"/>
</dbReference>
<feature type="transmembrane region" description="Helical" evidence="1">
    <location>
        <begin position="44"/>
        <end position="65"/>
    </location>
</feature>
<evidence type="ECO:0000313" key="4">
    <source>
        <dbReference type="Proteomes" id="UP000627521"/>
    </source>
</evidence>
<evidence type="ECO:0000256" key="1">
    <source>
        <dbReference type="SAM" id="Phobius"/>
    </source>
</evidence>
<accession>A0ABR8LVV6</accession>
<feature type="transmembrane region" description="Helical" evidence="1">
    <location>
        <begin position="188"/>
        <end position="206"/>
    </location>
</feature>
<feature type="transmembrane region" description="Helical" evidence="1">
    <location>
        <begin position="86"/>
        <end position="104"/>
    </location>
</feature>
<dbReference type="InterPro" id="IPR012867">
    <property type="entry name" value="DUF1648"/>
</dbReference>
<organism evidence="3 4">
    <name type="scientific">Olleya marilimosa</name>
    <dbReference type="NCBI Taxonomy" id="272164"/>
    <lineage>
        <taxon>Bacteria</taxon>
        <taxon>Pseudomonadati</taxon>
        <taxon>Bacteroidota</taxon>
        <taxon>Flavobacteriia</taxon>
        <taxon>Flavobacteriales</taxon>
        <taxon>Flavobacteriaceae</taxon>
    </lineage>
</organism>
<keyword evidence="1" id="KW-0472">Membrane</keyword>
<feature type="domain" description="DUF1648" evidence="2">
    <location>
        <begin position="11"/>
        <end position="57"/>
    </location>
</feature>
<feature type="transmembrane region" description="Helical" evidence="1">
    <location>
        <begin position="7"/>
        <end position="24"/>
    </location>
</feature>